<dbReference type="RefSeq" id="WP_229382759.1">
    <property type="nucleotide sequence ID" value="NZ_JAGTTN010000001.1"/>
</dbReference>
<comment type="similarity">
    <text evidence="2">Belongs to the glycosyltransferase 2 family.</text>
</comment>
<dbReference type="CDD" id="cd04179">
    <property type="entry name" value="DPM_DPG-synthase_like"/>
    <property type="match status" value="1"/>
</dbReference>
<keyword evidence="4 7" id="KW-1133">Transmembrane helix</keyword>
<feature type="domain" description="Glycosyltransferase 2-like" evidence="8">
    <location>
        <begin position="3"/>
        <end position="120"/>
    </location>
</feature>
<evidence type="ECO:0000259" key="9">
    <source>
        <dbReference type="Pfam" id="PF04138"/>
    </source>
</evidence>
<dbReference type="InterPro" id="IPR050256">
    <property type="entry name" value="Glycosyltransferase_2"/>
</dbReference>
<feature type="region of interest" description="Disordered" evidence="6">
    <location>
        <begin position="363"/>
        <end position="386"/>
    </location>
</feature>
<feature type="transmembrane region" description="Helical" evidence="7">
    <location>
        <begin position="251"/>
        <end position="272"/>
    </location>
</feature>
<evidence type="ECO:0000313" key="10">
    <source>
        <dbReference type="EMBL" id="MCC2030868.1"/>
    </source>
</evidence>
<dbReference type="SUPFAM" id="SSF53448">
    <property type="entry name" value="Nucleotide-diphospho-sugar transferases"/>
    <property type="match status" value="1"/>
</dbReference>
<comment type="subcellular location">
    <subcellularLocation>
        <location evidence="1">Membrane</location>
        <topology evidence="1">Multi-pass membrane protein</topology>
    </subcellularLocation>
</comment>
<dbReference type="EMBL" id="JAGTTN010000001">
    <property type="protein sequence ID" value="MCC2030868.1"/>
    <property type="molecule type" value="Genomic_DNA"/>
</dbReference>
<dbReference type="PANTHER" id="PTHR48090">
    <property type="entry name" value="UNDECAPRENYL-PHOSPHATE 4-DEOXY-4-FORMAMIDO-L-ARABINOSE TRANSFERASE-RELATED"/>
    <property type="match status" value="1"/>
</dbReference>
<keyword evidence="3 7" id="KW-0812">Transmembrane</keyword>
<evidence type="ECO:0000256" key="7">
    <source>
        <dbReference type="SAM" id="Phobius"/>
    </source>
</evidence>
<dbReference type="GO" id="GO:0016020">
    <property type="term" value="C:membrane"/>
    <property type="evidence" value="ECO:0007669"/>
    <property type="project" value="UniProtKB-SubCell"/>
</dbReference>
<evidence type="ECO:0000259" key="8">
    <source>
        <dbReference type="Pfam" id="PF00535"/>
    </source>
</evidence>
<gene>
    <name evidence="10" type="ORF">KEC57_01575</name>
</gene>
<feature type="transmembrane region" description="Helical" evidence="7">
    <location>
        <begin position="293"/>
        <end position="311"/>
    </location>
</feature>
<dbReference type="Gene3D" id="3.90.550.10">
    <property type="entry name" value="Spore Coat Polysaccharide Biosynthesis Protein SpsA, Chain A"/>
    <property type="match status" value="1"/>
</dbReference>
<evidence type="ECO:0000256" key="3">
    <source>
        <dbReference type="ARBA" id="ARBA00022692"/>
    </source>
</evidence>
<dbReference type="Proteomes" id="UP001139354">
    <property type="component" value="Unassembled WGS sequence"/>
</dbReference>
<keyword evidence="11" id="KW-1185">Reference proteome</keyword>
<dbReference type="Pfam" id="PF04138">
    <property type="entry name" value="GtrA_DPMS_TM"/>
    <property type="match status" value="1"/>
</dbReference>
<keyword evidence="5 7" id="KW-0472">Membrane</keyword>
<accession>A0A9X1S2F6</accession>
<protein>
    <submittedName>
        <fullName evidence="10">Bifunctional glycosyltransferase family 2/GtrA family protein</fullName>
    </submittedName>
</protein>
<dbReference type="InterPro" id="IPR029044">
    <property type="entry name" value="Nucleotide-diphossugar_trans"/>
</dbReference>
<dbReference type="Pfam" id="PF00535">
    <property type="entry name" value="Glycos_transf_2"/>
    <property type="match status" value="1"/>
</dbReference>
<evidence type="ECO:0000256" key="5">
    <source>
        <dbReference type="ARBA" id="ARBA00023136"/>
    </source>
</evidence>
<sequence length="386" mass="40487">MIVLIPAYEPAASLETVVDGIFAADPDVEVIVVDDGGGPAYAATFARIAAHGATVLRHERNRGKGAALKTGLDHVLAVHPGDDVVTADADGQHTVGDILRVAEGLREDAAAGTSTLILGCRAFSGKVPVRSRAGNAMARAVFRLAAGWRLSDTQTGLRGIPAEHIEFMLDQQGDRFEYEQNVLLRCRSAGVQTREIPIETVYLEGNASSHFRPLADSARIALPLLLFAGSSLIAFLVDTIALLLLTAATGALVPSIVAARLLSASVNFAVNRRVVFRGATRASTGGGGMPGQALRYAVLAVALLASNVVWLEALTGFGVPLLVAKIATEAVLFVTSYGVQRSFVFRTPATAAPLAELGSGAGARHRNPIAPTARMDSDKYTFGRNT</sequence>
<name>A0A9X1S2F6_9MICO</name>
<evidence type="ECO:0000256" key="4">
    <source>
        <dbReference type="ARBA" id="ARBA00022989"/>
    </source>
</evidence>
<evidence type="ECO:0000256" key="1">
    <source>
        <dbReference type="ARBA" id="ARBA00004141"/>
    </source>
</evidence>
<reference evidence="10" key="1">
    <citation type="submission" date="2021-04" db="EMBL/GenBank/DDBJ databases">
        <title>Microbacterium tenobrionis sp. nov. and Microbacterium allomyrinae sp. nov., isolated from larvae of Tenobrio molitor and Allomyrina dichotoma, respectively.</title>
        <authorList>
            <person name="Lee S.D."/>
        </authorList>
    </citation>
    <scope>NUCLEOTIDE SEQUENCE</scope>
    <source>
        <strain evidence="10">BWT-G7</strain>
    </source>
</reference>
<dbReference type="PANTHER" id="PTHR48090:SF7">
    <property type="entry name" value="RFBJ PROTEIN"/>
    <property type="match status" value="1"/>
</dbReference>
<dbReference type="InterPro" id="IPR007267">
    <property type="entry name" value="GtrA_DPMS_TM"/>
</dbReference>
<evidence type="ECO:0000256" key="2">
    <source>
        <dbReference type="ARBA" id="ARBA00006739"/>
    </source>
</evidence>
<proteinExistence type="inferred from homology"/>
<feature type="transmembrane region" description="Helical" evidence="7">
    <location>
        <begin position="220"/>
        <end position="245"/>
    </location>
</feature>
<feature type="transmembrane region" description="Helical" evidence="7">
    <location>
        <begin position="317"/>
        <end position="339"/>
    </location>
</feature>
<dbReference type="InterPro" id="IPR001173">
    <property type="entry name" value="Glyco_trans_2-like"/>
</dbReference>
<dbReference type="GO" id="GO:0000271">
    <property type="term" value="P:polysaccharide biosynthetic process"/>
    <property type="evidence" value="ECO:0007669"/>
    <property type="project" value="InterPro"/>
</dbReference>
<evidence type="ECO:0000313" key="11">
    <source>
        <dbReference type="Proteomes" id="UP001139354"/>
    </source>
</evidence>
<feature type="compositionally biased region" description="Basic and acidic residues" evidence="6">
    <location>
        <begin position="375"/>
        <end position="386"/>
    </location>
</feature>
<organism evidence="10 11">
    <name type="scientific">Microbacterium allomyrinae</name>
    <dbReference type="NCBI Taxonomy" id="2830666"/>
    <lineage>
        <taxon>Bacteria</taxon>
        <taxon>Bacillati</taxon>
        <taxon>Actinomycetota</taxon>
        <taxon>Actinomycetes</taxon>
        <taxon>Micrococcales</taxon>
        <taxon>Microbacteriaceae</taxon>
        <taxon>Microbacterium</taxon>
    </lineage>
</organism>
<comment type="caution">
    <text evidence="10">The sequence shown here is derived from an EMBL/GenBank/DDBJ whole genome shotgun (WGS) entry which is preliminary data.</text>
</comment>
<evidence type="ECO:0000256" key="6">
    <source>
        <dbReference type="SAM" id="MobiDB-lite"/>
    </source>
</evidence>
<dbReference type="AlphaFoldDB" id="A0A9X1S2F6"/>
<feature type="domain" description="GtrA/DPMS transmembrane" evidence="9">
    <location>
        <begin position="227"/>
        <end position="345"/>
    </location>
</feature>